<keyword evidence="2" id="KW-0732">Signal</keyword>
<feature type="region of interest" description="Disordered" evidence="1">
    <location>
        <begin position="244"/>
        <end position="272"/>
    </location>
</feature>
<name>A0ABD6EN17_9BILA</name>
<sequence>MFAAMSVKSIQIGFLLLIVVTSNEGYPARRRVLRSIFDYCPFGCFGTFGDYMGFGGFVLPTLPTEISYLPYSGLGNLENYARYLSQYYSALGRGYYSGYRRGYYGDNGRILYSNAGAAGLASTNLAVVPGGKPQTTVQTERSKDGLSYMTKEVQTIPQTNTLIQTVSGVQRSPDGTAYSDFQSKTITSGNVDPYGNNNGGIKITDISSSSNSGGGPMPVGVPPPPALLAAMPGALAAAAAAAGPPQSLDSTNGVGKNNGGISITNVGRTVVN</sequence>
<accession>A0ABD6EN17</accession>
<feature type="chain" id="PRO_5044800565" evidence="2">
    <location>
        <begin position="26"/>
        <end position="272"/>
    </location>
</feature>
<comment type="caution">
    <text evidence="3">The sequence shown here is derived from an EMBL/GenBank/DDBJ whole genome shotgun (WGS) entry which is preliminary data.</text>
</comment>
<evidence type="ECO:0000256" key="2">
    <source>
        <dbReference type="SAM" id="SignalP"/>
    </source>
</evidence>
<dbReference type="AlphaFoldDB" id="A0ABD6EN17"/>
<evidence type="ECO:0000256" key="1">
    <source>
        <dbReference type="SAM" id="MobiDB-lite"/>
    </source>
</evidence>
<reference evidence="3 4" key="1">
    <citation type="submission" date="2024-08" db="EMBL/GenBank/DDBJ databases">
        <title>Gnathostoma spinigerum genome.</title>
        <authorList>
            <person name="Gonzalez-Bertolin B."/>
            <person name="Monzon S."/>
            <person name="Zaballos A."/>
            <person name="Jimenez P."/>
            <person name="Dekumyoy P."/>
            <person name="Varona S."/>
            <person name="Cuesta I."/>
            <person name="Sumanam S."/>
            <person name="Adisakwattana P."/>
            <person name="Gasser R.B."/>
            <person name="Hernandez-Gonzalez A."/>
            <person name="Young N.D."/>
            <person name="Perteguer M.J."/>
        </authorList>
    </citation>
    <scope>NUCLEOTIDE SEQUENCE [LARGE SCALE GENOMIC DNA]</scope>
    <source>
        <strain evidence="3">AL3</strain>
        <tissue evidence="3">Liver</tissue>
    </source>
</reference>
<protein>
    <submittedName>
        <fullName evidence="3">Uncharacterized protein</fullName>
    </submittedName>
</protein>
<feature type="signal peptide" evidence="2">
    <location>
        <begin position="1"/>
        <end position="25"/>
    </location>
</feature>
<dbReference type="EMBL" id="JBGFUD010007079">
    <property type="protein sequence ID" value="MFH4981374.1"/>
    <property type="molecule type" value="Genomic_DNA"/>
</dbReference>
<keyword evidence="4" id="KW-1185">Reference proteome</keyword>
<evidence type="ECO:0000313" key="3">
    <source>
        <dbReference type="EMBL" id="MFH4981374.1"/>
    </source>
</evidence>
<organism evidence="3 4">
    <name type="scientific">Gnathostoma spinigerum</name>
    <dbReference type="NCBI Taxonomy" id="75299"/>
    <lineage>
        <taxon>Eukaryota</taxon>
        <taxon>Metazoa</taxon>
        <taxon>Ecdysozoa</taxon>
        <taxon>Nematoda</taxon>
        <taxon>Chromadorea</taxon>
        <taxon>Rhabditida</taxon>
        <taxon>Spirurina</taxon>
        <taxon>Gnathostomatomorpha</taxon>
        <taxon>Gnathostomatoidea</taxon>
        <taxon>Gnathostomatidae</taxon>
        <taxon>Gnathostoma</taxon>
    </lineage>
</organism>
<feature type="compositionally biased region" description="Polar residues" evidence="1">
    <location>
        <begin position="247"/>
        <end position="272"/>
    </location>
</feature>
<proteinExistence type="predicted"/>
<dbReference type="Proteomes" id="UP001608902">
    <property type="component" value="Unassembled WGS sequence"/>
</dbReference>
<evidence type="ECO:0000313" key="4">
    <source>
        <dbReference type="Proteomes" id="UP001608902"/>
    </source>
</evidence>
<gene>
    <name evidence="3" type="ORF">AB6A40_008083</name>
</gene>